<evidence type="ECO:0000313" key="2">
    <source>
        <dbReference type="EMBL" id="SNR55227.1"/>
    </source>
</evidence>
<gene>
    <name evidence="2" type="ORF">SAMN06264855_11486</name>
</gene>
<dbReference type="Proteomes" id="UP000198397">
    <property type="component" value="Unassembled WGS sequence"/>
</dbReference>
<sequence>MTDLTRIPGVDEARAQRLREAGFESVTEIARADPGDLTAVDDIHHDRALKYRSAASTIVEDEDGGSDRGSRSPEETLSIEGRDQQIELGLGEGVADQLETLSIEGRDQQIELGLEEGVASQLQLFGDHELNRTLRDTHRTFARGIYREPIQDRLFTYGNGLTRELLRDAGGADHVDDILENTKDMIVAAVDNSPADPLESFEKLVAAQREFTDVIENLAEAGTVTPESFERLKGSMTALDEVLNSDKAGALEVAMAQEEFCQAAVLLDAEPAELEFVIDVIQPEETKAEQGESFDVTTSIINLGEEAGTQTIELSVFGEKVDDIDLTLQASESREVIFEDVGTDQFEPGEGDVTVSSPDDSATGTLQLVQTREKRTIHWDYETEQEQENNALYRQMTPKAEITGESNLSPDDEVVLELLTEQQGEKLDEQEISIAEDGSVSVVFDLSQHGPGEYFLQTSPPAGHTELVVRRRDQKRRIHWDYETELEQENNALYRRIDPEAEITGDSNLSPDDEVMLELLTEQQGDKLDEQPISIAEDGSVNATFDVSEHGPGRYFLQTSPPAGHTQLYVEPSPDDS</sequence>
<proteinExistence type="predicted"/>
<dbReference type="GO" id="GO:0000166">
    <property type="term" value="F:nucleotide binding"/>
    <property type="evidence" value="ECO:0007669"/>
    <property type="project" value="InterPro"/>
</dbReference>
<dbReference type="InterPro" id="IPR010995">
    <property type="entry name" value="DNA_repair_Rad51/TF_NusA_a-hlx"/>
</dbReference>
<feature type="region of interest" description="Disordered" evidence="1">
    <location>
        <begin position="54"/>
        <end position="79"/>
    </location>
</feature>
<evidence type="ECO:0000256" key="1">
    <source>
        <dbReference type="SAM" id="MobiDB-lite"/>
    </source>
</evidence>
<accession>A0A238X8F5</accession>
<dbReference type="SUPFAM" id="SSF47794">
    <property type="entry name" value="Rad51 N-terminal domain-like"/>
    <property type="match status" value="1"/>
</dbReference>
<feature type="region of interest" description="Disordered" evidence="1">
    <location>
        <begin position="558"/>
        <end position="577"/>
    </location>
</feature>
<evidence type="ECO:0000313" key="3">
    <source>
        <dbReference type="Proteomes" id="UP000198397"/>
    </source>
</evidence>
<name>A0A238X8F5_HALVU</name>
<organism evidence="2 3">
    <name type="scientific">Halorubrum vacuolatum</name>
    <name type="common">Natronobacterium vacuolatum</name>
    <dbReference type="NCBI Taxonomy" id="63740"/>
    <lineage>
        <taxon>Archaea</taxon>
        <taxon>Methanobacteriati</taxon>
        <taxon>Methanobacteriota</taxon>
        <taxon>Stenosarchaea group</taxon>
        <taxon>Halobacteria</taxon>
        <taxon>Halobacteriales</taxon>
        <taxon>Haloferacaceae</taxon>
        <taxon>Halorubrum</taxon>
    </lineage>
</organism>
<keyword evidence="3" id="KW-1185">Reference proteome</keyword>
<feature type="compositionally biased region" description="Basic and acidic residues" evidence="1">
    <location>
        <begin position="65"/>
        <end position="79"/>
    </location>
</feature>
<dbReference type="Gene3D" id="1.10.150.20">
    <property type="entry name" value="5' to 3' exonuclease, C-terminal subdomain"/>
    <property type="match status" value="1"/>
</dbReference>
<protein>
    <submittedName>
        <fullName evidence="2">Helix-hairpin-helix domain-containing protein</fullName>
    </submittedName>
</protein>
<dbReference type="AlphaFoldDB" id="A0A238X8F5"/>
<reference evidence="2 3" key="1">
    <citation type="submission" date="2017-06" db="EMBL/GenBank/DDBJ databases">
        <authorList>
            <person name="Kim H.J."/>
            <person name="Triplett B.A."/>
        </authorList>
    </citation>
    <scope>NUCLEOTIDE SEQUENCE [LARGE SCALE GENOMIC DNA]</scope>
    <source>
        <strain evidence="2 3">DSM 8800</strain>
    </source>
</reference>
<dbReference type="RefSeq" id="WP_089385395.1">
    <property type="nucleotide sequence ID" value="NZ_FZNQ01000014.1"/>
</dbReference>
<dbReference type="EMBL" id="FZNQ01000014">
    <property type="protein sequence ID" value="SNR55227.1"/>
    <property type="molecule type" value="Genomic_DNA"/>
</dbReference>
<dbReference type="Pfam" id="PF14520">
    <property type="entry name" value="HHH_5"/>
    <property type="match status" value="1"/>
</dbReference>